<keyword evidence="4" id="KW-0145">Chemotaxis</keyword>
<dbReference type="CDD" id="cd12913">
    <property type="entry name" value="PDC1_MCP_like"/>
    <property type="match status" value="1"/>
</dbReference>
<keyword evidence="6 12" id="KW-1133">Transmembrane helix</keyword>
<keyword evidence="5 12" id="KW-0812">Transmembrane</keyword>
<keyword evidence="3" id="KW-1003">Cell membrane</keyword>
<evidence type="ECO:0000256" key="12">
    <source>
        <dbReference type="SAM" id="Phobius"/>
    </source>
</evidence>
<evidence type="ECO:0000256" key="8">
    <source>
        <dbReference type="ARBA" id="ARBA00023224"/>
    </source>
</evidence>
<evidence type="ECO:0000256" key="1">
    <source>
        <dbReference type="ARBA" id="ARBA00004533"/>
    </source>
</evidence>
<sequence length="617" mass="66535">MTLTKKLLIISGLIVAALAFIQASISSSNMLYGESGSRTISEWINEKKNMVSAFADALNRTDSIEKITSQIKTIDMAGGFGSVLYGTKDGDTYRAKGINTKAGYDPRIRPWYKNAIDGSEVYLSEPYVGTSSGMLITTVSKQVVIDGKPQGVAMATLPLDKIKADILSIKVPGKGEAFLLSSSGTIIAHPNPELANQPLPKLSEDITSSELIKNANTSHLLDANINGTQYLLTVSRVKGTNWYLVLMSQKSVLLEPMKQQLMYQVTTAVIMFILSIIILGAALRYMLADLFSVSTALHGIAKGEGDLTVHIDTKSNDEVGELAKSFNLFVEKLHDIISTVTHISHKVLNQSELSAKASSDRQASIAHQQSEITMVATAMTEMATTTGEIANIAEETSQSATSTVEISNKGNRLSQKSEDSIHKLSEEVKSASEVIENLSQQGEKITMIASSINDIAEQTNLLALNAAIEAARAGEQGRGFAVVADEVRSLSQRTRTSTEEISQMISTLQATTSEAVNVMNQCHQLAIQSVDDTSNAAASFKEIKASTESINNMATQIATAAEEQAVVSKEINANTESIKEISDRLSEDSEEGAVQAQQLNEMSANLIAQVEKFKIRE</sequence>
<evidence type="ECO:0000256" key="5">
    <source>
        <dbReference type="ARBA" id="ARBA00022692"/>
    </source>
</evidence>
<evidence type="ECO:0000256" key="6">
    <source>
        <dbReference type="ARBA" id="ARBA00022989"/>
    </source>
</evidence>
<dbReference type="EMBL" id="JBHRSE010000073">
    <property type="protein sequence ID" value="MFC3024430.1"/>
    <property type="molecule type" value="Genomic_DNA"/>
</dbReference>
<dbReference type="PANTHER" id="PTHR32089">
    <property type="entry name" value="METHYL-ACCEPTING CHEMOTAXIS PROTEIN MCPB"/>
    <property type="match status" value="1"/>
</dbReference>
<dbReference type="SMART" id="SM00283">
    <property type="entry name" value="MA"/>
    <property type="match status" value="1"/>
</dbReference>
<evidence type="ECO:0000256" key="9">
    <source>
        <dbReference type="ARBA" id="ARBA00029447"/>
    </source>
</evidence>
<dbReference type="InterPro" id="IPR003660">
    <property type="entry name" value="HAMP_dom"/>
</dbReference>
<accession>A0ABV7C8Q8</accession>
<dbReference type="Pfam" id="PF00672">
    <property type="entry name" value="HAMP"/>
    <property type="match status" value="1"/>
</dbReference>
<feature type="transmembrane region" description="Helical" evidence="12">
    <location>
        <begin position="261"/>
        <end position="283"/>
    </location>
</feature>
<comment type="subcellular location">
    <subcellularLocation>
        <location evidence="1">Cell inner membrane</location>
    </subcellularLocation>
    <subcellularLocation>
        <location evidence="2">Cell membrane</location>
        <topology evidence="2">Multi-pass membrane protein</topology>
    </subcellularLocation>
</comment>
<evidence type="ECO:0000256" key="4">
    <source>
        <dbReference type="ARBA" id="ARBA00022500"/>
    </source>
</evidence>
<keyword evidence="8 10" id="KW-0807">Transducer</keyword>
<organism evidence="15 16">
    <name type="scientific">Vibrio zhugei</name>
    <dbReference type="NCBI Taxonomy" id="2479546"/>
    <lineage>
        <taxon>Bacteria</taxon>
        <taxon>Pseudomonadati</taxon>
        <taxon>Pseudomonadota</taxon>
        <taxon>Gammaproteobacteria</taxon>
        <taxon>Vibrionales</taxon>
        <taxon>Vibrionaceae</taxon>
        <taxon>Vibrio</taxon>
    </lineage>
</organism>
<dbReference type="SUPFAM" id="SSF103190">
    <property type="entry name" value="Sensory domain-like"/>
    <property type="match status" value="1"/>
</dbReference>
<protein>
    <submittedName>
        <fullName evidence="15">Methyl-accepting chemotaxis protein</fullName>
    </submittedName>
</protein>
<evidence type="ECO:0000313" key="16">
    <source>
        <dbReference type="Proteomes" id="UP001595384"/>
    </source>
</evidence>
<dbReference type="RefSeq" id="WP_164711878.1">
    <property type="nucleotide sequence ID" value="NZ_AP024911.1"/>
</dbReference>
<dbReference type="InterPro" id="IPR033479">
    <property type="entry name" value="dCache_1"/>
</dbReference>
<name>A0ABV7C8Q8_9VIBR</name>
<dbReference type="InterPro" id="IPR004089">
    <property type="entry name" value="MCPsignal_dom"/>
</dbReference>
<keyword evidence="7 12" id="KW-0472">Membrane</keyword>
<evidence type="ECO:0000256" key="2">
    <source>
        <dbReference type="ARBA" id="ARBA00004651"/>
    </source>
</evidence>
<dbReference type="PROSITE" id="PS50111">
    <property type="entry name" value="CHEMOTAXIS_TRANSDUC_2"/>
    <property type="match status" value="1"/>
</dbReference>
<evidence type="ECO:0000256" key="10">
    <source>
        <dbReference type="PROSITE-ProRule" id="PRU00284"/>
    </source>
</evidence>
<feature type="region of interest" description="Disordered" evidence="11">
    <location>
        <begin position="396"/>
        <end position="419"/>
    </location>
</feature>
<dbReference type="PROSITE" id="PS50885">
    <property type="entry name" value="HAMP"/>
    <property type="match status" value="1"/>
</dbReference>
<dbReference type="CDD" id="cd12912">
    <property type="entry name" value="PDC2_MCP_like"/>
    <property type="match status" value="1"/>
</dbReference>
<feature type="compositionally biased region" description="Polar residues" evidence="11">
    <location>
        <begin position="396"/>
        <end position="414"/>
    </location>
</feature>
<dbReference type="Gene3D" id="1.10.287.950">
    <property type="entry name" value="Methyl-accepting chemotaxis protein"/>
    <property type="match status" value="1"/>
</dbReference>
<evidence type="ECO:0000256" key="11">
    <source>
        <dbReference type="SAM" id="MobiDB-lite"/>
    </source>
</evidence>
<dbReference type="Pfam" id="PF02743">
    <property type="entry name" value="dCache_1"/>
    <property type="match status" value="1"/>
</dbReference>
<gene>
    <name evidence="15" type="ORF">ACFODT_11405</name>
</gene>
<dbReference type="InterPro" id="IPR029151">
    <property type="entry name" value="Sensor-like_sf"/>
</dbReference>
<reference evidence="16" key="1">
    <citation type="journal article" date="2019" name="Int. J. Syst. Evol. Microbiol.">
        <title>The Global Catalogue of Microorganisms (GCM) 10K type strain sequencing project: providing services to taxonomists for standard genome sequencing and annotation.</title>
        <authorList>
            <consortium name="The Broad Institute Genomics Platform"/>
            <consortium name="The Broad Institute Genome Sequencing Center for Infectious Disease"/>
            <person name="Wu L."/>
            <person name="Ma J."/>
        </authorList>
    </citation>
    <scope>NUCLEOTIDE SEQUENCE [LARGE SCALE GENOMIC DNA]</scope>
    <source>
        <strain evidence="16">KCTC 62784</strain>
    </source>
</reference>
<comment type="similarity">
    <text evidence="9">Belongs to the methyl-accepting chemotaxis (MCP) protein family.</text>
</comment>
<dbReference type="Gene3D" id="3.30.450.20">
    <property type="entry name" value="PAS domain"/>
    <property type="match status" value="2"/>
</dbReference>
<dbReference type="PANTHER" id="PTHR32089:SF117">
    <property type="entry name" value="METHYL ACCEPTING SENSORY TRANSDUCER WITH CACHE_1 SMALL MOLECULE BINDING DOMAIN"/>
    <property type="match status" value="1"/>
</dbReference>
<feature type="domain" description="Methyl-accepting transducer" evidence="13">
    <location>
        <begin position="343"/>
        <end position="579"/>
    </location>
</feature>
<dbReference type="CDD" id="cd06225">
    <property type="entry name" value="HAMP"/>
    <property type="match status" value="1"/>
</dbReference>
<keyword evidence="16" id="KW-1185">Reference proteome</keyword>
<evidence type="ECO:0000256" key="3">
    <source>
        <dbReference type="ARBA" id="ARBA00022475"/>
    </source>
</evidence>
<dbReference type="Pfam" id="PF00015">
    <property type="entry name" value="MCPsignal"/>
    <property type="match status" value="1"/>
</dbReference>
<feature type="domain" description="HAMP" evidence="14">
    <location>
        <begin position="284"/>
        <end position="338"/>
    </location>
</feature>
<proteinExistence type="inferred from homology"/>
<dbReference type="Proteomes" id="UP001595384">
    <property type="component" value="Unassembled WGS sequence"/>
</dbReference>
<dbReference type="SUPFAM" id="SSF58104">
    <property type="entry name" value="Methyl-accepting chemotaxis protein (MCP) signaling domain"/>
    <property type="match status" value="1"/>
</dbReference>
<evidence type="ECO:0000256" key="7">
    <source>
        <dbReference type="ARBA" id="ARBA00023136"/>
    </source>
</evidence>
<comment type="caution">
    <text evidence="15">The sequence shown here is derived from an EMBL/GenBank/DDBJ whole genome shotgun (WGS) entry which is preliminary data.</text>
</comment>
<dbReference type="CDD" id="cd11386">
    <property type="entry name" value="MCP_signal"/>
    <property type="match status" value="1"/>
</dbReference>
<dbReference type="SMART" id="SM00304">
    <property type="entry name" value="HAMP"/>
    <property type="match status" value="1"/>
</dbReference>
<evidence type="ECO:0000259" key="13">
    <source>
        <dbReference type="PROSITE" id="PS50111"/>
    </source>
</evidence>
<evidence type="ECO:0000259" key="14">
    <source>
        <dbReference type="PROSITE" id="PS50885"/>
    </source>
</evidence>
<evidence type="ECO:0000313" key="15">
    <source>
        <dbReference type="EMBL" id="MFC3024430.1"/>
    </source>
</evidence>